<evidence type="ECO:0000256" key="1">
    <source>
        <dbReference type="ARBA" id="ARBA00008668"/>
    </source>
</evidence>
<dbReference type="FunCoup" id="D8SRQ5">
    <property type="interactions" value="227"/>
</dbReference>
<comment type="similarity">
    <text evidence="1">Belongs to the 'GDSL' lipolytic enzyme family.</text>
</comment>
<dbReference type="OMA" id="HWESLPN"/>
<dbReference type="SUPFAM" id="SSF52266">
    <property type="entry name" value="SGNH hydrolase"/>
    <property type="match status" value="1"/>
</dbReference>
<dbReference type="Gramene" id="EFJ12901">
    <property type="protein sequence ID" value="EFJ12901"/>
    <property type="gene ID" value="SELMODRAFT_123310"/>
</dbReference>
<dbReference type="eggNOG" id="KOG3035">
    <property type="taxonomic scope" value="Eukaryota"/>
</dbReference>
<dbReference type="KEGG" id="smo:SELMODRAFT_123310"/>
<dbReference type="PANTHER" id="PTHR14209:SF9">
    <property type="entry name" value="GDSL ESTERASE_LIPASE CPRD49"/>
    <property type="match status" value="1"/>
</dbReference>
<dbReference type="Pfam" id="PF13472">
    <property type="entry name" value="Lipase_GDSL_2"/>
    <property type="match status" value="1"/>
</dbReference>
<dbReference type="Proteomes" id="UP000001514">
    <property type="component" value="Unassembled WGS sequence"/>
</dbReference>
<dbReference type="InterPro" id="IPR045136">
    <property type="entry name" value="Iah1-like"/>
</dbReference>
<dbReference type="GO" id="GO:0016787">
    <property type="term" value="F:hydrolase activity"/>
    <property type="evidence" value="ECO:0007669"/>
    <property type="project" value="UniProtKB-KW"/>
</dbReference>
<dbReference type="FunFam" id="3.40.50.1110:FF:000002">
    <property type="entry name" value="isoamyl acetate-hydrolyzing esterase 1 homolog"/>
    <property type="match status" value="1"/>
</dbReference>
<feature type="domain" description="SGNH hydrolase-type esterase" evidence="3">
    <location>
        <begin position="11"/>
        <end position="196"/>
    </location>
</feature>
<accession>D8SRQ5</accession>
<name>D8SRQ5_SELML</name>
<sequence length="246" mass="28028">MAHKRPAFVLLGASMVEYSFRPGGWGAVLADLYSRKADILLRGYRGWNTRRARAALPHFLPKPALIVIFLGTNDAAFPLPSGKGQFVPIPEYKENLRYMCEYCQSLSDSTRVLLITPPPINDEARRALSWSRFGPLAPNWLDRTDERAQAYAQACLSVAEEMKVGVVDLHNAIKRVENWETECLSDGMHISPKGCEILVELLLEALRKVSLHWEDVPNDLYCEPHMFDMIHPFLESQEYKQNLEKN</sequence>
<dbReference type="Gene3D" id="3.40.50.1110">
    <property type="entry name" value="SGNH hydrolase"/>
    <property type="match status" value="1"/>
</dbReference>
<evidence type="ECO:0000256" key="2">
    <source>
        <dbReference type="ARBA" id="ARBA00022801"/>
    </source>
</evidence>
<evidence type="ECO:0000259" key="3">
    <source>
        <dbReference type="Pfam" id="PF13472"/>
    </source>
</evidence>
<proteinExistence type="inferred from homology"/>
<dbReference type="EMBL" id="GL377636">
    <property type="protein sequence ID" value="EFJ12901.1"/>
    <property type="molecule type" value="Genomic_DNA"/>
</dbReference>
<keyword evidence="2" id="KW-0378">Hydrolase</keyword>
<keyword evidence="5" id="KW-1185">Reference proteome</keyword>
<evidence type="ECO:0000313" key="5">
    <source>
        <dbReference type="Proteomes" id="UP000001514"/>
    </source>
</evidence>
<evidence type="ECO:0000313" key="4">
    <source>
        <dbReference type="EMBL" id="EFJ12901.1"/>
    </source>
</evidence>
<dbReference type="AlphaFoldDB" id="D8SRQ5"/>
<reference evidence="4 5" key="1">
    <citation type="journal article" date="2011" name="Science">
        <title>The Selaginella genome identifies genetic changes associated with the evolution of vascular plants.</title>
        <authorList>
            <person name="Banks J.A."/>
            <person name="Nishiyama T."/>
            <person name="Hasebe M."/>
            <person name="Bowman J.L."/>
            <person name="Gribskov M."/>
            <person name="dePamphilis C."/>
            <person name="Albert V.A."/>
            <person name="Aono N."/>
            <person name="Aoyama T."/>
            <person name="Ambrose B.A."/>
            <person name="Ashton N.W."/>
            <person name="Axtell M.J."/>
            <person name="Barker E."/>
            <person name="Barker M.S."/>
            <person name="Bennetzen J.L."/>
            <person name="Bonawitz N.D."/>
            <person name="Chapple C."/>
            <person name="Cheng C."/>
            <person name="Correa L.G."/>
            <person name="Dacre M."/>
            <person name="DeBarry J."/>
            <person name="Dreyer I."/>
            <person name="Elias M."/>
            <person name="Engstrom E.M."/>
            <person name="Estelle M."/>
            <person name="Feng L."/>
            <person name="Finet C."/>
            <person name="Floyd S.K."/>
            <person name="Frommer W.B."/>
            <person name="Fujita T."/>
            <person name="Gramzow L."/>
            <person name="Gutensohn M."/>
            <person name="Harholt J."/>
            <person name="Hattori M."/>
            <person name="Heyl A."/>
            <person name="Hirai T."/>
            <person name="Hiwatashi Y."/>
            <person name="Ishikawa M."/>
            <person name="Iwata M."/>
            <person name="Karol K.G."/>
            <person name="Koehler B."/>
            <person name="Kolukisaoglu U."/>
            <person name="Kubo M."/>
            <person name="Kurata T."/>
            <person name="Lalonde S."/>
            <person name="Li K."/>
            <person name="Li Y."/>
            <person name="Litt A."/>
            <person name="Lyons E."/>
            <person name="Manning G."/>
            <person name="Maruyama T."/>
            <person name="Michael T.P."/>
            <person name="Mikami K."/>
            <person name="Miyazaki S."/>
            <person name="Morinaga S."/>
            <person name="Murata T."/>
            <person name="Mueller-Roeber B."/>
            <person name="Nelson D.R."/>
            <person name="Obara M."/>
            <person name="Oguri Y."/>
            <person name="Olmstead R.G."/>
            <person name="Onodera N."/>
            <person name="Petersen B.L."/>
            <person name="Pils B."/>
            <person name="Prigge M."/>
            <person name="Rensing S.A."/>
            <person name="Riano-Pachon D.M."/>
            <person name="Roberts A.W."/>
            <person name="Sato Y."/>
            <person name="Scheller H.V."/>
            <person name="Schulz B."/>
            <person name="Schulz C."/>
            <person name="Shakirov E.V."/>
            <person name="Shibagaki N."/>
            <person name="Shinohara N."/>
            <person name="Shippen D.E."/>
            <person name="Soerensen I."/>
            <person name="Sotooka R."/>
            <person name="Sugimoto N."/>
            <person name="Sugita M."/>
            <person name="Sumikawa N."/>
            <person name="Tanurdzic M."/>
            <person name="Theissen G."/>
            <person name="Ulvskov P."/>
            <person name="Wakazuki S."/>
            <person name="Weng J.K."/>
            <person name="Willats W.W."/>
            <person name="Wipf D."/>
            <person name="Wolf P.G."/>
            <person name="Yang L."/>
            <person name="Zimmer A.D."/>
            <person name="Zhu Q."/>
            <person name="Mitros T."/>
            <person name="Hellsten U."/>
            <person name="Loque D."/>
            <person name="Otillar R."/>
            <person name="Salamov A."/>
            <person name="Schmutz J."/>
            <person name="Shapiro H."/>
            <person name="Lindquist E."/>
            <person name="Lucas S."/>
            <person name="Rokhsar D."/>
            <person name="Grigoriev I.V."/>
        </authorList>
    </citation>
    <scope>NUCLEOTIDE SEQUENCE [LARGE SCALE GENOMIC DNA]</scope>
</reference>
<dbReference type="InParanoid" id="D8SRQ5"/>
<protein>
    <recommendedName>
        <fullName evidence="3">SGNH hydrolase-type esterase domain-containing protein</fullName>
    </recommendedName>
</protein>
<dbReference type="PANTHER" id="PTHR14209">
    <property type="entry name" value="ISOAMYL ACETATE-HYDROLYZING ESTERASE 1"/>
    <property type="match status" value="1"/>
</dbReference>
<dbReference type="InterPro" id="IPR036514">
    <property type="entry name" value="SGNH_hydro_sf"/>
</dbReference>
<dbReference type="HOGENOM" id="CLU_051989_0_2_1"/>
<gene>
    <name evidence="4" type="ORF">SELMODRAFT_123310</name>
</gene>
<dbReference type="CDD" id="cd01838">
    <property type="entry name" value="Isoamyl_acetate_hydrolase_like"/>
    <property type="match status" value="1"/>
</dbReference>
<dbReference type="InterPro" id="IPR013830">
    <property type="entry name" value="SGNH_hydro"/>
</dbReference>
<organism evidence="5">
    <name type="scientific">Selaginella moellendorffii</name>
    <name type="common">Spikemoss</name>
    <dbReference type="NCBI Taxonomy" id="88036"/>
    <lineage>
        <taxon>Eukaryota</taxon>
        <taxon>Viridiplantae</taxon>
        <taxon>Streptophyta</taxon>
        <taxon>Embryophyta</taxon>
        <taxon>Tracheophyta</taxon>
        <taxon>Lycopodiopsida</taxon>
        <taxon>Selaginellales</taxon>
        <taxon>Selaginellaceae</taxon>
        <taxon>Selaginella</taxon>
    </lineage>
</organism>
<dbReference type="STRING" id="88036.D8SRQ5"/>